<evidence type="ECO:0000256" key="1">
    <source>
        <dbReference type="SAM" id="MobiDB-lite"/>
    </source>
</evidence>
<keyword evidence="2" id="KW-0472">Membrane</keyword>
<organism evidence="3 4">
    <name type="scientific">Ensete ventricosum</name>
    <name type="common">Abyssinian banana</name>
    <name type="synonym">Musa ensete</name>
    <dbReference type="NCBI Taxonomy" id="4639"/>
    <lineage>
        <taxon>Eukaryota</taxon>
        <taxon>Viridiplantae</taxon>
        <taxon>Streptophyta</taxon>
        <taxon>Embryophyta</taxon>
        <taxon>Tracheophyta</taxon>
        <taxon>Spermatophyta</taxon>
        <taxon>Magnoliopsida</taxon>
        <taxon>Liliopsida</taxon>
        <taxon>Zingiberales</taxon>
        <taxon>Musaceae</taxon>
        <taxon>Ensete</taxon>
    </lineage>
</organism>
<comment type="caution">
    <text evidence="3">The sequence shown here is derived from an EMBL/GenBank/DDBJ whole genome shotgun (WGS) entry which is preliminary data.</text>
</comment>
<gene>
    <name evidence="3" type="ORF">B296_00023670</name>
</gene>
<keyword evidence="2" id="KW-1133">Transmembrane helix</keyword>
<feature type="compositionally biased region" description="Low complexity" evidence="1">
    <location>
        <begin position="290"/>
        <end position="306"/>
    </location>
</feature>
<dbReference type="EMBL" id="AMZH03002219">
    <property type="protein sequence ID" value="RRT76341.1"/>
    <property type="molecule type" value="Genomic_DNA"/>
</dbReference>
<protein>
    <submittedName>
        <fullName evidence="3">Uncharacterized protein</fullName>
    </submittedName>
</protein>
<sequence>MGSTRRRRLMAALPPLACFRGRLRFGTHPFYPTSTLVVSPRVHPHLTQLRDPLGHADSSSAKLGGPETTHLRVPFVVVVVIILGHFLRLGLTVAEGADRKQRTQSRLFFRLPSTLSTTSADGASNSHHLMANRPTRQIDYVGAPLCVVWLTASVLVDRRDVVSSRTGCDEQSDTSECIYKNFVCRHGFCRIYLDGGGRGMLTKKAHAKFTRNCSSGGARLHIRVANFTRDAAGKFIRPEGGDGGDYEVVVPSTVATSMTSSFMEYEMGVMVTALAHVVAGGRGTVAATDMSASTSSMFPTSSPSSGGEQGGQKRGSDDFKLEEVAKLRRTVGESSSTPAGDSIAVLGVSGGSLSSSSSSLLHGSFSQLNSNLRIYCVSNFHICSLCSNGTNCISSSCCRNRSGYPFDHLRNRASRSENKIQRGAATPVGQMGGGDKRPSQGRPRLARHLQHRRGGRPGLRRGRPPLPRKQSQAQLPGQGTTPARAAGRSVRPGTRPRRSGGAAGVPPVRRSPSHSRRRERLLGLLEAAARRRGVPEDASRFSLGSHDVFYGFCCCLGLLPFIAFFIYFIPVCSSPSSIFSSVLFSRNVATDRLLPTSTMEGI</sequence>
<evidence type="ECO:0000256" key="2">
    <source>
        <dbReference type="SAM" id="Phobius"/>
    </source>
</evidence>
<reference evidence="3 4" key="1">
    <citation type="journal article" date="2014" name="Agronomy (Basel)">
        <title>A Draft Genome Sequence for Ensete ventricosum, the Drought-Tolerant Tree Against Hunger.</title>
        <authorList>
            <person name="Harrison J."/>
            <person name="Moore K.A."/>
            <person name="Paszkiewicz K."/>
            <person name="Jones T."/>
            <person name="Grant M."/>
            <person name="Ambacheew D."/>
            <person name="Muzemil S."/>
            <person name="Studholme D.J."/>
        </authorList>
    </citation>
    <scope>NUCLEOTIDE SEQUENCE [LARGE SCALE GENOMIC DNA]</scope>
</reference>
<feature type="transmembrane region" description="Helical" evidence="2">
    <location>
        <begin position="548"/>
        <end position="569"/>
    </location>
</feature>
<proteinExistence type="predicted"/>
<evidence type="ECO:0000313" key="4">
    <source>
        <dbReference type="Proteomes" id="UP000287651"/>
    </source>
</evidence>
<feature type="region of interest" description="Disordered" evidence="1">
    <location>
        <begin position="413"/>
        <end position="519"/>
    </location>
</feature>
<accession>A0A427AJK2</accession>
<dbReference type="Proteomes" id="UP000287651">
    <property type="component" value="Unassembled WGS sequence"/>
</dbReference>
<evidence type="ECO:0000313" key="3">
    <source>
        <dbReference type="EMBL" id="RRT76341.1"/>
    </source>
</evidence>
<name>A0A427AJK2_ENSVE</name>
<feature type="region of interest" description="Disordered" evidence="1">
    <location>
        <begin position="290"/>
        <end position="318"/>
    </location>
</feature>
<feature type="compositionally biased region" description="Basic residues" evidence="1">
    <location>
        <begin position="444"/>
        <end position="463"/>
    </location>
</feature>
<dbReference type="AlphaFoldDB" id="A0A427AJK2"/>
<feature type="compositionally biased region" description="Polar residues" evidence="1">
    <location>
        <begin position="469"/>
        <end position="481"/>
    </location>
</feature>
<keyword evidence="2" id="KW-0812">Transmembrane</keyword>